<dbReference type="InParanoid" id="S7XPE9"/>
<dbReference type="InterPro" id="IPR036397">
    <property type="entry name" value="RNaseH_sf"/>
</dbReference>
<keyword evidence="1" id="KW-0812">Transmembrane</keyword>
<evidence type="ECO:0000313" key="4">
    <source>
        <dbReference type="Proteomes" id="UP000014978"/>
    </source>
</evidence>
<feature type="transmembrane region" description="Helical" evidence="1">
    <location>
        <begin position="12"/>
        <end position="38"/>
    </location>
</feature>
<dbReference type="Pfam" id="PF13358">
    <property type="entry name" value="DDE_3"/>
    <property type="match status" value="1"/>
</dbReference>
<feature type="transmembrane region" description="Helical" evidence="1">
    <location>
        <begin position="97"/>
        <end position="115"/>
    </location>
</feature>
<dbReference type="VEuPathDB" id="MicrosporidiaDB:SLOPH_665"/>
<name>S7XPE9_SPRLO</name>
<evidence type="ECO:0000259" key="2">
    <source>
        <dbReference type="Pfam" id="PF13358"/>
    </source>
</evidence>
<accession>S7XPE9</accession>
<dbReference type="AlphaFoldDB" id="S7XPE9"/>
<protein>
    <recommendedName>
        <fullName evidence="2">Tc1-like transposase DDE domain-containing protein</fullName>
    </recommendedName>
</protein>
<proteinExistence type="predicted"/>
<dbReference type="GO" id="GO:0003676">
    <property type="term" value="F:nucleic acid binding"/>
    <property type="evidence" value="ECO:0007669"/>
    <property type="project" value="InterPro"/>
</dbReference>
<gene>
    <name evidence="3" type="ORF">SLOPH_665</name>
</gene>
<dbReference type="OrthoDB" id="2194171at2759"/>
<evidence type="ECO:0000256" key="1">
    <source>
        <dbReference type="SAM" id="Phobius"/>
    </source>
</evidence>
<feature type="domain" description="Tc1-like transposase DDE" evidence="2">
    <location>
        <begin position="3"/>
        <end position="52"/>
    </location>
</feature>
<dbReference type="HOGENOM" id="CLU_2098413_0_0_1"/>
<sequence length="116" mass="13783">MYVLDNARIHHYNGVIALISELNFSILSLPSYSTFLNIIENCFSKCKNTIGKMMINTRMNFLVILMSFHCITSDVLAEFFKKMLRYLPRCRNNEIIYFNKVIFYIFIILYITFLLI</sequence>
<comment type="caution">
    <text evidence="3">The sequence shown here is derived from an EMBL/GenBank/DDBJ whole genome shotgun (WGS) entry which is preliminary data.</text>
</comment>
<dbReference type="InterPro" id="IPR038717">
    <property type="entry name" value="Tc1-like_DDE_dom"/>
</dbReference>
<keyword evidence="1" id="KW-0472">Membrane</keyword>
<organism evidence="3 4">
    <name type="scientific">Spraguea lophii (strain 42_110)</name>
    <name type="common">Microsporidian parasite</name>
    <dbReference type="NCBI Taxonomy" id="1358809"/>
    <lineage>
        <taxon>Eukaryota</taxon>
        <taxon>Fungi</taxon>
        <taxon>Fungi incertae sedis</taxon>
        <taxon>Microsporidia</taxon>
        <taxon>Spragueidae</taxon>
        <taxon>Spraguea</taxon>
    </lineage>
</organism>
<keyword evidence="1" id="KW-1133">Transmembrane helix</keyword>
<reference evidence="4" key="1">
    <citation type="journal article" date="2013" name="PLoS Genet.">
        <title>The genome of Spraguea lophii and the basis of host-microsporidian interactions.</title>
        <authorList>
            <person name="Campbell S.E."/>
            <person name="Williams T.A."/>
            <person name="Yousuf A."/>
            <person name="Soanes D.M."/>
            <person name="Paszkiewicz K.H."/>
            <person name="Williams B.A.P."/>
        </authorList>
    </citation>
    <scope>NUCLEOTIDE SEQUENCE [LARGE SCALE GENOMIC DNA]</scope>
    <source>
        <strain evidence="4">42_110</strain>
    </source>
</reference>
<dbReference type="EMBL" id="ATCN01001257">
    <property type="protein sequence ID" value="EPR77808.1"/>
    <property type="molecule type" value="Genomic_DNA"/>
</dbReference>
<dbReference type="Gene3D" id="3.30.420.10">
    <property type="entry name" value="Ribonuclease H-like superfamily/Ribonuclease H"/>
    <property type="match status" value="1"/>
</dbReference>
<feature type="transmembrane region" description="Helical" evidence="1">
    <location>
        <begin position="59"/>
        <end position="77"/>
    </location>
</feature>
<keyword evidence="4" id="KW-1185">Reference proteome</keyword>
<evidence type="ECO:0000313" key="3">
    <source>
        <dbReference type="EMBL" id="EPR77808.1"/>
    </source>
</evidence>
<dbReference type="Proteomes" id="UP000014978">
    <property type="component" value="Unassembled WGS sequence"/>
</dbReference>